<sequence>MENNTKVMELVTELAADHLAVLITMDLNSEIKVTIETKTPLYSKYNNEEYKTDKEKADIFAKLYKTVFKYDTDRTFDVETETGIENWYGEYFSSSEDRDIPIEIKETT</sequence>
<name>A0AAW1TS64_9CUCU</name>
<dbReference type="Proteomes" id="UP001431783">
    <property type="component" value="Unassembled WGS sequence"/>
</dbReference>
<organism evidence="1 2">
    <name type="scientific">Henosepilachna vigintioctopunctata</name>
    <dbReference type="NCBI Taxonomy" id="420089"/>
    <lineage>
        <taxon>Eukaryota</taxon>
        <taxon>Metazoa</taxon>
        <taxon>Ecdysozoa</taxon>
        <taxon>Arthropoda</taxon>
        <taxon>Hexapoda</taxon>
        <taxon>Insecta</taxon>
        <taxon>Pterygota</taxon>
        <taxon>Neoptera</taxon>
        <taxon>Endopterygota</taxon>
        <taxon>Coleoptera</taxon>
        <taxon>Polyphaga</taxon>
        <taxon>Cucujiformia</taxon>
        <taxon>Coccinelloidea</taxon>
        <taxon>Coccinellidae</taxon>
        <taxon>Epilachninae</taxon>
        <taxon>Epilachnini</taxon>
        <taxon>Henosepilachna</taxon>
    </lineage>
</organism>
<proteinExistence type="predicted"/>
<evidence type="ECO:0008006" key="3">
    <source>
        <dbReference type="Google" id="ProtNLM"/>
    </source>
</evidence>
<evidence type="ECO:0000313" key="2">
    <source>
        <dbReference type="Proteomes" id="UP001431783"/>
    </source>
</evidence>
<dbReference type="AlphaFoldDB" id="A0AAW1TS64"/>
<evidence type="ECO:0000313" key="1">
    <source>
        <dbReference type="EMBL" id="KAK9871500.1"/>
    </source>
</evidence>
<gene>
    <name evidence="1" type="ORF">WA026_012871</name>
</gene>
<keyword evidence="2" id="KW-1185">Reference proteome</keyword>
<protein>
    <recommendedName>
        <fullName evidence="3">Phage protein</fullName>
    </recommendedName>
</protein>
<reference evidence="1 2" key="1">
    <citation type="submission" date="2023-03" db="EMBL/GenBank/DDBJ databases">
        <title>Genome insight into feeding habits of ladybird beetles.</title>
        <authorList>
            <person name="Li H.-S."/>
            <person name="Huang Y.-H."/>
            <person name="Pang H."/>
        </authorList>
    </citation>
    <scope>NUCLEOTIDE SEQUENCE [LARGE SCALE GENOMIC DNA]</scope>
    <source>
        <strain evidence="1">SYSU_2023b</strain>
        <tissue evidence="1">Whole body</tissue>
    </source>
</reference>
<accession>A0AAW1TS64</accession>
<dbReference type="EMBL" id="JARQZJ010000006">
    <property type="protein sequence ID" value="KAK9871500.1"/>
    <property type="molecule type" value="Genomic_DNA"/>
</dbReference>
<comment type="caution">
    <text evidence="1">The sequence shown here is derived from an EMBL/GenBank/DDBJ whole genome shotgun (WGS) entry which is preliminary data.</text>
</comment>